<dbReference type="Proteomes" id="UP001163603">
    <property type="component" value="Chromosome 15"/>
</dbReference>
<evidence type="ECO:0000313" key="1">
    <source>
        <dbReference type="EMBL" id="KAJ0007639.1"/>
    </source>
</evidence>
<proteinExistence type="predicted"/>
<keyword evidence="2" id="KW-1185">Reference proteome</keyword>
<organism evidence="1 2">
    <name type="scientific">Pistacia integerrima</name>
    <dbReference type="NCBI Taxonomy" id="434235"/>
    <lineage>
        <taxon>Eukaryota</taxon>
        <taxon>Viridiplantae</taxon>
        <taxon>Streptophyta</taxon>
        <taxon>Embryophyta</taxon>
        <taxon>Tracheophyta</taxon>
        <taxon>Spermatophyta</taxon>
        <taxon>Magnoliopsida</taxon>
        <taxon>eudicotyledons</taxon>
        <taxon>Gunneridae</taxon>
        <taxon>Pentapetalae</taxon>
        <taxon>rosids</taxon>
        <taxon>malvids</taxon>
        <taxon>Sapindales</taxon>
        <taxon>Anacardiaceae</taxon>
        <taxon>Pistacia</taxon>
    </lineage>
</organism>
<evidence type="ECO:0000313" key="2">
    <source>
        <dbReference type="Proteomes" id="UP001163603"/>
    </source>
</evidence>
<comment type="caution">
    <text evidence="1">The sequence shown here is derived from an EMBL/GenBank/DDBJ whole genome shotgun (WGS) entry which is preliminary data.</text>
</comment>
<protein>
    <submittedName>
        <fullName evidence="1">Uncharacterized protein</fullName>
    </submittedName>
</protein>
<reference evidence="2" key="1">
    <citation type="journal article" date="2023" name="G3 (Bethesda)">
        <title>Genome assembly and association tests identify interacting loci associated with vigor, precocity, and sex in interspecific pistachio rootstocks.</title>
        <authorList>
            <person name="Palmer W."/>
            <person name="Jacygrad E."/>
            <person name="Sagayaradj S."/>
            <person name="Cavanaugh K."/>
            <person name="Han R."/>
            <person name="Bertier L."/>
            <person name="Beede B."/>
            <person name="Kafkas S."/>
            <person name="Golino D."/>
            <person name="Preece J."/>
            <person name="Michelmore R."/>
        </authorList>
    </citation>
    <scope>NUCLEOTIDE SEQUENCE [LARGE SCALE GENOMIC DNA]</scope>
</reference>
<accession>A0ACC0X1B6</accession>
<name>A0ACC0X1B6_9ROSI</name>
<gene>
    <name evidence="1" type="ORF">Pint_29070</name>
</gene>
<dbReference type="EMBL" id="CM047750">
    <property type="protein sequence ID" value="KAJ0007639.1"/>
    <property type="molecule type" value="Genomic_DNA"/>
</dbReference>
<sequence>MTLIDGKCELTKGMQFGGSSRIINGHDGGELRRKESNFRMSEILLKLLGRKVVSTELEHHFSILIKI</sequence>